<comment type="caution">
    <text evidence="6">The sequence shown here is derived from an EMBL/GenBank/DDBJ whole genome shotgun (WGS) entry which is preliminary data.</text>
</comment>
<gene>
    <name evidence="6" type="primary">LIP2</name>
    <name evidence="6" type="ORF">QJS10_CPA10g01935</name>
</gene>
<keyword evidence="4" id="KW-0472">Membrane</keyword>
<feature type="domain" description="Partial AB-hydrolase lipase" evidence="5">
    <location>
        <begin position="82"/>
        <end position="138"/>
    </location>
</feature>
<dbReference type="InterPro" id="IPR029058">
    <property type="entry name" value="AB_hydrolase_fold"/>
</dbReference>
<keyword evidence="2" id="KW-0442">Lipid degradation</keyword>
<keyword evidence="2" id="KW-0378">Hydrolase</keyword>
<evidence type="ECO:0000313" key="6">
    <source>
        <dbReference type="EMBL" id="KAK1306174.1"/>
    </source>
</evidence>
<dbReference type="GO" id="GO:0016788">
    <property type="term" value="F:hydrolase activity, acting on ester bonds"/>
    <property type="evidence" value="ECO:0007669"/>
    <property type="project" value="InterPro"/>
</dbReference>
<evidence type="ECO:0000256" key="2">
    <source>
        <dbReference type="PIRNR" id="PIRNR000862"/>
    </source>
</evidence>
<keyword evidence="7" id="KW-1185">Reference proteome</keyword>
<accession>A0AAV9DZ95</accession>
<dbReference type="GO" id="GO:0016042">
    <property type="term" value="P:lipid catabolic process"/>
    <property type="evidence" value="ECO:0007669"/>
    <property type="project" value="UniProtKB-KW"/>
</dbReference>
<protein>
    <recommendedName>
        <fullName evidence="2">Lipase</fullName>
    </recommendedName>
</protein>
<dbReference type="PANTHER" id="PTHR11005">
    <property type="entry name" value="LYSOSOMAL ACID LIPASE-RELATED"/>
    <property type="match status" value="1"/>
</dbReference>
<name>A0AAV9DZ95_ACOCL</name>
<evidence type="ECO:0000256" key="1">
    <source>
        <dbReference type="ARBA" id="ARBA00010701"/>
    </source>
</evidence>
<evidence type="ECO:0000256" key="4">
    <source>
        <dbReference type="SAM" id="Phobius"/>
    </source>
</evidence>
<keyword evidence="4" id="KW-1133">Transmembrane helix</keyword>
<dbReference type="InterPro" id="IPR006693">
    <property type="entry name" value="AB_hydrolase_lipase"/>
</dbReference>
<proteinExistence type="inferred from homology"/>
<dbReference type="InterPro" id="IPR025483">
    <property type="entry name" value="Lipase_euk"/>
</dbReference>
<organism evidence="6 7">
    <name type="scientific">Acorus calamus</name>
    <name type="common">Sweet flag</name>
    <dbReference type="NCBI Taxonomy" id="4465"/>
    <lineage>
        <taxon>Eukaryota</taxon>
        <taxon>Viridiplantae</taxon>
        <taxon>Streptophyta</taxon>
        <taxon>Embryophyta</taxon>
        <taxon>Tracheophyta</taxon>
        <taxon>Spermatophyta</taxon>
        <taxon>Magnoliopsida</taxon>
        <taxon>Liliopsida</taxon>
        <taxon>Acoraceae</taxon>
        <taxon>Acorus</taxon>
    </lineage>
</organism>
<keyword evidence="2" id="KW-0443">Lipid metabolism</keyword>
<reference evidence="6" key="2">
    <citation type="submission" date="2023-06" db="EMBL/GenBank/DDBJ databases">
        <authorList>
            <person name="Ma L."/>
            <person name="Liu K.-W."/>
            <person name="Li Z."/>
            <person name="Hsiao Y.-Y."/>
            <person name="Qi Y."/>
            <person name="Fu T."/>
            <person name="Tang G."/>
            <person name="Zhang D."/>
            <person name="Sun W.-H."/>
            <person name="Liu D.-K."/>
            <person name="Li Y."/>
            <person name="Chen G.-Z."/>
            <person name="Liu X.-D."/>
            <person name="Liao X.-Y."/>
            <person name="Jiang Y.-T."/>
            <person name="Yu X."/>
            <person name="Hao Y."/>
            <person name="Huang J."/>
            <person name="Zhao X.-W."/>
            <person name="Ke S."/>
            <person name="Chen Y.-Y."/>
            <person name="Wu W.-L."/>
            <person name="Hsu J.-L."/>
            <person name="Lin Y.-F."/>
            <person name="Huang M.-D."/>
            <person name="Li C.-Y."/>
            <person name="Huang L."/>
            <person name="Wang Z.-W."/>
            <person name="Zhao X."/>
            <person name="Zhong W.-Y."/>
            <person name="Peng D.-H."/>
            <person name="Ahmad S."/>
            <person name="Lan S."/>
            <person name="Zhang J.-S."/>
            <person name="Tsai W.-C."/>
            <person name="Van De Peer Y."/>
            <person name="Liu Z.-J."/>
        </authorList>
    </citation>
    <scope>NUCLEOTIDE SEQUENCE</scope>
    <source>
        <strain evidence="6">CP</strain>
        <tissue evidence="6">Leaves</tissue>
    </source>
</reference>
<feature type="active site" description="Charge relay system" evidence="3">
    <location>
        <position position="409"/>
    </location>
</feature>
<comment type="similarity">
    <text evidence="1 2">Belongs to the AB hydrolase superfamily. Lipase family.</text>
</comment>
<feature type="active site" description="Nucleophile" evidence="3">
    <location>
        <position position="213"/>
    </location>
</feature>
<evidence type="ECO:0000259" key="5">
    <source>
        <dbReference type="Pfam" id="PF04083"/>
    </source>
</evidence>
<keyword evidence="4" id="KW-0812">Transmembrane</keyword>
<sequence length="433" mass="47526">MAAPNLKRKASNTFSAVQDTYLSTKDIYERHKVVFTMATSVGSILTAWAGLLFGVAIGASKGPVHRGRPSDAASDGTCKSRVEIFGYQCEEHKVTTQDGYILSLQRIPVGRSGGSPSGGPPVLLQHGVLMDGITWLLNAPDESLAFILADNGYDVWIANTRGTKWSRGHVSLSTNDSAYWDWSWDELMAYDLPATLAYVHDQTAQKIHYVGHSLGTLIALASFSKLQLLDIVRSAALLSPIAYLEDVSSPIAQAAAKSFAAETYYWLGIYEFDPNGAAVNKLLKELCSQPGIDCYDLMTAFTGENCCLNSSTVDVFLQYEPQSTSTKNMIHLAQTMYDYGDDDDNRRHYGQPTPPAYDLSSIPDDLPMFFGYGGSDALSVPEDVELLLGNLKSHQADKLVVQYRDDYAHADFVMAVNALEVVYDPLMAFFKLQ</sequence>
<dbReference type="Pfam" id="PF04083">
    <property type="entry name" value="Abhydro_lipase"/>
    <property type="match status" value="1"/>
</dbReference>
<evidence type="ECO:0000256" key="3">
    <source>
        <dbReference type="PIRSR" id="PIRSR000862-1"/>
    </source>
</evidence>
<feature type="active site" description="Charge relay system" evidence="3">
    <location>
        <position position="376"/>
    </location>
</feature>
<feature type="transmembrane region" description="Helical" evidence="4">
    <location>
        <begin position="33"/>
        <end position="59"/>
    </location>
</feature>
<dbReference type="AlphaFoldDB" id="A0AAV9DZ95"/>
<dbReference type="PIRSF" id="PIRSF000862">
    <property type="entry name" value="Steryl_ester_lip"/>
    <property type="match status" value="1"/>
</dbReference>
<reference evidence="6" key="1">
    <citation type="journal article" date="2023" name="Nat. Commun.">
        <title>Diploid and tetraploid genomes of Acorus and the evolution of monocots.</title>
        <authorList>
            <person name="Ma L."/>
            <person name="Liu K.W."/>
            <person name="Li Z."/>
            <person name="Hsiao Y.Y."/>
            <person name="Qi Y."/>
            <person name="Fu T."/>
            <person name="Tang G.D."/>
            <person name="Zhang D."/>
            <person name="Sun W.H."/>
            <person name="Liu D.K."/>
            <person name="Li Y."/>
            <person name="Chen G.Z."/>
            <person name="Liu X.D."/>
            <person name="Liao X.Y."/>
            <person name="Jiang Y.T."/>
            <person name="Yu X."/>
            <person name="Hao Y."/>
            <person name="Huang J."/>
            <person name="Zhao X.W."/>
            <person name="Ke S."/>
            <person name="Chen Y.Y."/>
            <person name="Wu W.L."/>
            <person name="Hsu J.L."/>
            <person name="Lin Y.F."/>
            <person name="Huang M.D."/>
            <person name="Li C.Y."/>
            <person name="Huang L."/>
            <person name="Wang Z.W."/>
            <person name="Zhao X."/>
            <person name="Zhong W.Y."/>
            <person name="Peng D.H."/>
            <person name="Ahmad S."/>
            <person name="Lan S."/>
            <person name="Zhang J.S."/>
            <person name="Tsai W.C."/>
            <person name="Van de Peer Y."/>
            <person name="Liu Z.J."/>
        </authorList>
    </citation>
    <scope>NUCLEOTIDE SEQUENCE</scope>
    <source>
        <strain evidence="6">CP</strain>
    </source>
</reference>
<dbReference type="SUPFAM" id="SSF53474">
    <property type="entry name" value="alpha/beta-Hydrolases"/>
    <property type="match status" value="1"/>
</dbReference>
<dbReference type="EMBL" id="JAUJYO010000010">
    <property type="protein sequence ID" value="KAK1306174.1"/>
    <property type="molecule type" value="Genomic_DNA"/>
</dbReference>
<dbReference type="Gene3D" id="3.40.50.1820">
    <property type="entry name" value="alpha/beta hydrolase"/>
    <property type="match status" value="1"/>
</dbReference>
<evidence type="ECO:0000313" key="7">
    <source>
        <dbReference type="Proteomes" id="UP001180020"/>
    </source>
</evidence>
<dbReference type="Proteomes" id="UP001180020">
    <property type="component" value="Unassembled WGS sequence"/>
</dbReference>
<dbReference type="FunFam" id="3.40.50.1820:FF:000126">
    <property type="entry name" value="Lipase"/>
    <property type="match status" value="1"/>
</dbReference>